<dbReference type="GO" id="GO:0005524">
    <property type="term" value="F:ATP binding"/>
    <property type="evidence" value="ECO:0007669"/>
    <property type="project" value="UniProtKB-KW"/>
</dbReference>
<dbReference type="InterPro" id="IPR036641">
    <property type="entry name" value="HPT_dom_sf"/>
</dbReference>
<evidence type="ECO:0000256" key="11">
    <source>
        <dbReference type="PROSITE-ProRule" id="PRU00169"/>
    </source>
</evidence>
<keyword evidence="5" id="KW-0547">Nucleotide-binding</keyword>
<dbReference type="PANTHER" id="PTHR45339">
    <property type="entry name" value="HYBRID SIGNAL TRANSDUCTION HISTIDINE KINASE J"/>
    <property type="match status" value="1"/>
</dbReference>
<dbReference type="CDD" id="cd17546">
    <property type="entry name" value="REC_hyHK_CKI1_RcsC-like"/>
    <property type="match status" value="1"/>
</dbReference>
<keyword evidence="15" id="KW-1185">Reference proteome</keyword>
<dbReference type="GO" id="GO:0005886">
    <property type="term" value="C:plasma membrane"/>
    <property type="evidence" value="ECO:0007669"/>
    <property type="project" value="UniProtKB-SubCell"/>
</dbReference>
<evidence type="ECO:0000256" key="9">
    <source>
        <dbReference type="ARBA" id="ARBA00023136"/>
    </source>
</evidence>
<accession>G7QBH2</accession>
<feature type="modified residue" description="Phosphohistidine" evidence="10">
    <location>
        <position position="202"/>
    </location>
</feature>
<evidence type="ECO:0000259" key="12">
    <source>
        <dbReference type="PROSITE" id="PS50110"/>
    </source>
</evidence>
<organism evidence="14 15">
    <name type="scientific">Solidesulfovibrio carbinoliphilus subsp. oakridgensis</name>
    <dbReference type="NCBI Taxonomy" id="694327"/>
    <lineage>
        <taxon>Bacteria</taxon>
        <taxon>Pseudomonadati</taxon>
        <taxon>Thermodesulfobacteriota</taxon>
        <taxon>Desulfovibrionia</taxon>
        <taxon>Desulfovibrionales</taxon>
        <taxon>Desulfovibrionaceae</taxon>
        <taxon>Solidesulfovibrio</taxon>
    </lineage>
</organism>
<dbReference type="EMBL" id="CM001368">
    <property type="protein sequence ID" value="EHJ49395.1"/>
    <property type="molecule type" value="Genomic_DNA"/>
</dbReference>
<gene>
    <name evidence="14" type="ORF">DFW101_3397</name>
</gene>
<dbReference type="SUPFAM" id="SSF52172">
    <property type="entry name" value="CheY-like"/>
    <property type="match status" value="1"/>
</dbReference>
<evidence type="ECO:0000256" key="3">
    <source>
        <dbReference type="ARBA" id="ARBA00022553"/>
    </source>
</evidence>
<sequence length="264" mass="28654">MPKDAHGLDQDLPSLAVLVVDDNDVNRLYMLHLLRKFGHRPATAGNGREALDALSREPFDVVLMDVQLPDMDGLAVTRLVRAGQCGTANPTHIPILALTAFAMAEDRERCLEAGMDDHLAKPVRVPELLAAVARAVERRRPERDPRSPEPPAFDLSAFTRESRKEFAAEMLALFLDLAEPKGKDLGEAIKAGDIEAAMALAHDLAGMAGPLRAKRLHETMKALQEACLTGNLSACRAHHALADRELATVLCAVRAHPYLSCGTP</sequence>
<evidence type="ECO:0000313" key="15">
    <source>
        <dbReference type="Proteomes" id="UP000004662"/>
    </source>
</evidence>
<dbReference type="HOGENOM" id="CLU_1072530_0_0_7"/>
<reference evidence="15" key="1">
    <citation type="journal article" date="2015" name="Genome Announc.">
        <title>High-Quality Draft Genome Sequence of Desulfovibrio carbinoliphilus FW-101-2B, an Organic Acid-Oxidizing Sulfate-Reducing Bacterium Isolated from Uranium(VI)-Contaminated Groundwater.</title>
        <authorList>
            <person name="Ramsay B.D."/>
            <person name="Hwang C."/>
            <person name="Woo H.L."/>
            <person name="Carroll S.L."/>
            <person name="Lucas S."/>
            <person name="Han J."/>
            <person name="Lapidus A.L."/>
            <person name="Cheng J.F."/>
            <person name="Goodwin L.A."/>
            <person name="Pitluck S."/>
            <person name="Peters L."/>
            <person name="Chertkov O."/>
            <person name="Held B."/>
            <person name="Detter J.C."/>
            <person name="Han C.S."/>
            <person name="Tapia R."/>
            <person name="Land M.L."/>
            <person name="Hauser L.J."/>
            <person name="Kyrpides N.C."/>
            <person name="Ivanova N.N."/>
            <person name="Mikhailova N."/>
            <person name="Pagani I."/>
            <person name="Woyke T."/>
            <person name="Arkin A.P."/>
            <person name="Dehal P."/>
            <person name="Chivian D."/>
            <person name="Criddle C.S."/>
            <person name="Wu W."/>
            <person name="Chakraborty R."/>
            <person name="Hazen T.C."/>
            <person name="Fields M.W."/>
        </authorList>
    </citation>
    <scope>NUCLEOTIDE SEQUENCE [LARGE SCALE GENOMIC DNA]</scope>
    <source>
        <strain evidence="15">FW-101-2B</strain>
    </source>
</reference>
<evidence type="ECO:0000256" key="6">
    <source>
        <dbReference type="ARBA" id="ARBA00022840"/>
    </source>
</evidence>
<dbReference type="SUPFAM" id="SSF47226">
    <property type="entry name" value="Histidine-containing phosphotransfer domain, HPT domain"/>
    <property type="match status" value="1"/>
</dbReference>
<dbReference type="GO" id="GO:0000160">
    <property type="term" value="P:phosphorelay signal transduction system"/>
    <property type="evidence" value="ECO:0007669"/>
    <property type="project" value="UniProtKB-KW"/>
</dbReference>
<dbReference type="OrthoDB" id="9816343at2"/>
<comment type="subcellular location">
    <subcellularLocation>
        <location evidence="1">Cell membrane</location>
        <topology evidence="1">Multi-pass membrane protein</topology>
    </subcellularLocation>
</comment>
<proteinExistence type="predicted"/>
<keyword evidence="9" id="KW-0472">Membrane</keyword>
<evidence type="ECO:0000256" key="5">
    <source>
        <dbReference type="ARBA" id="ARBA00022741"/>
    </source>
</evidence>
<keyword evidence="2" id="KW-1003">Cell membrane</keyword>
<keyword evidence="6" id="KW-0067">ATP-binding</keyword>
<keyword evidence="7" id="KW-1133">Transmembrane helix</keyword>
<dbReference type="eggNOG" id="COG3706">
    <property type="taxonomic scope" value="Bacteria"/>
</dbReference>
<dbReference type="Pfam" id="PF01627">
    <property type="entry name" value="Hpt"/>
    <property type="match status" value="1"/>
</dbReference>
<dbReference type="InterPro" id="IPR001789">
    <property type="entry name" value="Sig_transdc_resp-reg_receiver"/>
</dbReference>
<dbReference type="RefSeq" id="WP_009182722.1">
    <property type="nucleotide sequence ID" value="NZ_CM001368.1"/>
</dbReference>
<feature type="modified residue" description="4-aspartylphosphate" evidence="11">
    <location>
        <position position="65"/>
    </location>
</feature>
<protein>
    <submittedName>
        <fullName evidence="14">Response regulator receiver and Hpt phospho transfer protein</fullName>
    </submittedName>
</protein>
<feature type="domain" description="Response regulatory" evidence="12">
    <location>
        <begin position="16"/>
        <end position="136"/>
    </location>
</feature>
<dbReference type="PROSITE" id="PS50110">
    <property type="entry name" value="RESPONSE_REGULATORY"/>
    <property type="match status" value="1"/>
</dbReference>
<dbReference type="Gene3D" id="3.40.50.2300">
    <property type="match status" value="1"/>
</dbReference>
<evidence type="ECO:0000256" key="4">
    <source>
        <dbReference type="ARBA" id="ARBA00022692"/>
    </source>
</evidence>
<dbReference type="InterPro" id="IPR011006">
    <property type="entry name" value="CheY-like_superfamily"/>
</dbReference>
<keyword evidence="8" id="KW-0902">Two-component regulatory system</keyword>
<evidence type="ECO:0000256" key="2">
    <source>
        <dbReference type="ARBA" id="ARBA00022475"/>
    </source>
</evidence>
<evidence type="ECO:0000256" key="10">
    <source>
        <dbReference type="PROSITE-ProRule" id="PRU00110"/>
    </source>
</evidence>
<dbReference type="GO" id="GO:0004672">
    <property type="term" value="F:protein kinase activity"/>
    <property type="evidence" value="ECO:0007669"/>
    <property type="project" value="UniProtKB-ARBA"/>
</dbReference>
<dbReference type="SMART" id="SM00448">
    <property type="entry name" value="REC"/>
    <property type="match status" value="1"/>
</dbReference>
<evidence type="ECO:0000313" key="14">
    <source>
        <dbReference type="EMBL" id="EHJ49395.1"/>
    </source>
</evidence>
<dbReference type="AlphaFoldDB" id="G7QBH2"/>
<dbReference type="Proteomes" id="UP000004662">
    <property type="component" value="Chromosome"/>
</dbReference>
<keyword evidence="3 11" id="KW-0597">Phosphoprotein</keyword>
<evidence type="ECO:0000256" key="1">
    <source>
        <dbReference type="ARBA" id="ARBA00004651"/>
    </source>
</evidence>
<name>G7QBH2_9BACT</name>
<feature type="domain" description="HPt" evidence="13">
    <location>
        <begin position="163"/>
        <end position="256"/>
    </location>
</feature>
<dbReference type="PANTHER" id="PTHR45339:SF1">
    <property type="entry name" value="HYBRID SIGNAL TRANSDUCTION HISTIDINE KINASE J"/>
    <property type="match status" value="1"/>
</dbReference>
<dbReference type="Pfam" id="PF00072">
    <property type="entry name" value="Response_reg"/>
    <property type="match status" value="1"/>
</dbReference>
<evidence type="ECO:0000256" key="8">
    <source>
        <dbReference type="ARBA" id="ARBA00023012"/>
    </source>
</evidence>
<evidence type="ECO:0000259" key="13">
    <source>
        <dbReference type="PROSITE" id="PS50894"/>
    </source>
</evidence>
<keyword evidence="4" id="KW-0812">Transmembrane</keyword>
<evidence type="ECO:0000256" key="7">
    <source>
        <dbReference type="ARBA" id="ARBA00022989"/>
    </source>
</evidence>
<dbReference type="Gene3D" id="1.20.120.160">
    <property type="entry name" value="HPT domain"/>
    <property type="match status" value="1"/>
</dbReference>
<dbReference type="STRING" id="694327.DFW101_3397"/>
<dbReference type="InterPro" id="IPR008207">
    <property type="entry name" value="Sig_transdc_His_kin_Hpt_dom"/>
</dbReference>
<dbReference type="PROSITE" id="PS50894">
    <property type="entry name" value="HPT"/>
    <property type="match status" value="1"/>
</dbReference>